<dbReference type="EMBL" id="CP075587">
    <property type="protein sequence ID" value="QYF48374.1"/>
    <property type="molecule type" value="Genomic_DNA"/>
</dbReference>
<dbReference type="Pfam" id="PF02493">
    <property type="entry name" value="MORN"/>
    <property type="match status" value="2"/>
</dbReference>
<keyword evidence="1" id="KW-0677">Repeat</keyword>
<name>A0ABX8UZI0_9BACT</name>
<dbReference type="SUPFAM" id="SSF82185">
    <property type="entry name" value="Histone H3 K4-specific methyltransferase SET7/9 N-terminal domain"/>
    <property type="match status" value="2"/>
</dbReference>
<evidence type="ECO:0000313" key="2">
    <source>
        <dbReference type="EMBL" id="QYF48374.1"/>
    </source>
</evidence>
<evidence type="ECO:0008006" key="4">
    <source>
        <dbReference type="Google" id="ProtNLM"/>
    </source>
</evidence>
<proteinExistence type="predicted"/>
<evidence type="ECO:0000313" key="3">
    <source>
        <dbReference type="Proteomes" id="UP000826014"/>
    </source>
</evidence>
<dbReference type="InterPro" id="IPR003409">
    <property type="entry name" value="MORN"/>
</dbReference>
<evidence type="ECO:0000256" key="1">
    <source>
        <dbReference type="ARBA" id="ARBA00022737"/>
    </source>
</evidence>
<dbReference type="PROSITE" id="PS51257">
    <property type="entry name" value="PROKAR_LIPOPROTEIN"/>
    <property type="match status" value="1"/>
</dbReference>
<gene>
    <name evidence="2" type="ORF">RHABOEDO_000521</name>
</gene>
<dbReference type="Gene3D" id="3.90.930.1">
    <property type="match status" value="1"/>
</dbReference>
<protein>
    <recommendedName>
        <fullName evidence="4">Antitoxin YwqK</fullName>
    </recommendedName>
</protein>
<reference evidence="2 3" key="1">
    <citation type="journal article" date="2022" name="bioRxiv">
        <title>Ecology and evolution of chlamydial symbionts of arthropods.</title>
        <authorList>
            <person name="Halter T."/>
            <person name="Koestlbacher S."/>
            <person name="Collingro A."/>
            <person name="Sixt B.S."/>
            <person name="Toenshoff E.R."/>
            <person name="Hendrickx F."/>
            <person name="Kostanjsek R."/>
            <person name="Horn M."/>
        </authorList>
    </citation>
    <scope>NUCLEOTIDE SEQUENCE [LARGE SCALE GENOMIC DNA]</scope>
    <source>
        <strain evidence="2">W744xW776</strain>
    </source>
</reference>
<accession>A0ABX8UZI0</accession>
<keyword evidence="3" id="KW-1185">Reference proteome</keyword>
<organism evidence="2 3">
    <name type="scientific">Candidatus Rhabdochlamydia oedothoracis</name>
    <dbReference type="NCBI Taxonomy" id="2720720"/>
    <lineage>
        <taxon>Bacteria</taxon>
        <taxon>Pseudomonadati</taxon>
        <taxon>Chlamydiota</taxon>
        <taxon>Chlamydiia</taxon>
        <taxon>Parachlamydiales</taxon>
        <taxon>Candidatus Rhabdochlamydiaceae</taxon>
        <taxon>Candidatus Rhabdochlamydia</taxon>
    </lineage>
</organism>
<sequence length="333" mass="38175">MKRHLFILMSGTAFILSGCVHDNNEKTSVISKRYIHKYGYPVPKEEWQEHNYPGQVITALSDGVTVISTYENGKLHGPTTYTFAHSQAIEKCIIYNQGQKVKETSYNSNSMPLQEWIQLSPQRYSLTSWYVEGCPMMVEEYAGNELIEGQYFTALNEIEARVEKGDGIRISRDQTGTLLSKEVVEDGYTVKKETYYPNGAPESISYYALGKLNGNKQTFTASGEPLALEEWVNGQLHGKATYFRNGNRYLEISYLNNQKNGTERHYTDGDLLTQEINWENDLKHGSTIYYTDSDIQQHWFYAGQPVSKKKFDDYNQMDQIVADISEDVKIHIQ</sequence>
<dbReference type="Proteomes" id="UP000826014">
    <property type="component" value="Chromosome"/>
</dbReference>